<name>R7SG58_CONPW</name>
<gene>
    <name evidence="13" type="ORF">CONPUDRAFT_147682</name>
</gene>
<proteinExistence type="inferred from homology"/>
<dbReference type="GO" id="GO:0046872">
    <property type="term" value="F:metal ion binding"/>
    <property type="evidence" value="ECO:0007669"/>
    <property type="project" value="UniProtKB-KW"/>
</dbReference>
<sequence length="531" mass="60550">MTTAAIDVQAYNEKRSSLISQDRALRVDHVRAANHTALEKKADEVIRRIRDVEAKTVWGVKHDGVPNAFPGMEFLTGKQIVLKTKLFQLLSKMPKGAVLHAHFDLATNCRIILDNALKHSLIHVRVPRALDVITIEYTVPQVQPMHRDYVSSASSINETVPDGSWISLTKARETFPSELGGKDGFDKWMIRCMSINPSEAYGTHNNNIKIWVKFREAARVIQSMVHYVPIWRATVQQFLLELVADGISYVEVRINFHRRFMYSIDGEENVPHREWLKMFDEELSAFKRNQAEHGRSHDFFGVKIIYTMIRNISPEEMKWYMDDCITLKQEFPHLITGFDLVGDENIFNPLIYYIEPLLGFKKRLEELKLDIPFLFHAGETCGDGSHADVNLYDAILLGTKRIGHGFSLVKHPKLMEICRERGIALEVCPISNEILRLTASMPMHPLPILLNNGVPVALSSDDPALFGNMGLTFDFFQVVAASEITGLITLGELARDSITYSMLNESDKKTVTENWEKRWKAYLEELISLPI</sequence>
<feature type="domain" description="Adenosine deaminase" evidence="12">
    <location>
        <begin position="235"/>
        <end position="514"/>
    </location>
</feature>
<dbReference type="EC" id="3.5.4.4" evidence="4"/>
<evidence type="ECO:0000313" key="13">
    <source>
        <dbReference type="EMBL" id="EIW74707.1"/>
    </source>
</evidence>
<evidence type="ECO:0000256" key="3">
    <source>
        <dbReference type="ARBA" id="ARBA00006083"/>
    </source>
</evidence>
<dbReference type="PROSITE" id="PS00485">
    <property type="entry name" value="A_DEAMINASE"/>
    <property type="match status" value="1"/>
</dbReference>
<evidence type="ECO:0000256" key="7">
    <source>
        <dbReference type="ARBA" id="ARBA00022723"/>
    </source>
</evidence>
<evidence type="ECO:0000256" key="1">
    <source>
        <dbReference type="ARBA" id="ARBA00001947"/>
    </source>
</evidence>
<dbReference type="Gene3D" id="3.20.20.140">
    <property type="entry name" value="Metal-dependent hydrolases"/>
    <property type="match status" value="1"/>
</dbReference>
<evidence type="ECO:0000256" key="9">
    <source>
        <dbReference type="ARBA" id="ARBA00022801"/>
    </source>
</evidence>
<keyword evidence="7" id="KW-0479">Metal-binding</keyword>
<evidence type="ECO:0000256" key="4">
    <source>
        <dbReference type="ARBA" id="ARBA00012784"/>
    </source>
</evidence>
<evidence type="ECO:0000256" key="11">
    <source>
        <dbReference type="ARBA" id="ARBA00047764"/>
    </source>
</evidence>
<dbReference type="eggNOG" id="KOG1097">
    <property type="taxonomic scope" value="Eukaryota"/>
</dbReference>
<dbReference type="GeneID" id="19202356"/>
<evidence type="ECO:0000256" key="10">
    <source>
        <dbReference type="ARBA" id="ARBA00022833"/>
    </source>
</evidence>
<evidence type="ECO:0000313" key="14">
    <source>
        <dbReference type="Proteomes" id="UP000053558"/>
    </source>
</evidence>
<dbReference type="GO" id="GO:0046103">
    <property type="term" value="P:inosine biosynthetic process"/>
    <property type="evidence" value="ECO:0007669"/>
    <property type="project" value="TreeGrafter"/>
</dbReference>
<keyword evidence="10" id="KW-0862">Zinc</keyword>
<evidence type="ECO:0000256" key="5">
    <source>
        <dbReference type="ARBA" id="ARBA00018099"/>
    </source>
</evidence>
<keyword evidence="6" id="KW-0964">Secreted</keyword>
<evidence type="ECO:0000259" key="12">
    <source>
        <dbReference type="Pfam" id="PF00962"/>
    </source>
</evidence>
<organism evidence="13 14">
    <name type="scientific">Coniophora puteana (strain RWD-64-598)</name>
    <name type="common">Brown rot fungus</name>
    <dbReference type="NCBI Taxonomy" id="741705"/>
    <lineage>
        <taxon>Eukaryota</taxon>
        <taxon>Fungi</taxon>
        <taxon>Dikarya</taxon>
        <taxon>Basidiomycota</taxon>
        <taxon>Agaricomycotina</taxon>
        <taxon>Agaricomycetes</taxon>
        <taxon>Agaricomycetidae</taxon>
        <taxon>Boletales</taxon>
        <taxon>Coniophorineae</taxon>
        <taxon>Coniophoraceae</taxon>
        <taxon>Coniophora</taxon>
    </lineage>
</organism>
<dbReference type="PANTHER" id="PTHR11409">
    <property type="entry name" value="ADENOSINE DEAMINASE"/>
    <property type="match status" value="1"/>
</dbReference>
<dbReference type="SUPFAM" id="SSF51556">
    <property type="entry name" value="Metallo-dependent hydrolases"/>
    <property type="match status" value="1"/>
</dbReference>
<dbReference type="InterPro" id="IPR006331">
    <property type="entry name" value="ADGF"/>
</dbReference>
<dbReference type="GO" id="GO:0009168">
    <property type="term" value="P:purine ribonucleoside monophosphate biosynthetic process"/>
    <property type="evidence" value="ECO:0007669"/>
    <property type="project" value="InterPro"/>
</dbReference>
<dbReference type="InterPro" id="IPR006330">
    <property type="entry name" value="Ado/ade_deaminase"/>
</dbReference>
<dbReference type="Proteomes" id="UP000053558">
    <property type="component" value="Unassembled WGS sequence"/>
</dbReference>
<evidence type="ECO:0000256" key="8">
    <source>
        <dbReference type="ARBA" id="ARBA00022729"/>
    </source>
</evidence>
<evidence type="ECO:0000256" key="6">
    <source>
        <dbReference type="ARBA" id="ARBA00022525"/>
    </source>
</evidence>
<accession>R7SG58</accession>
<comment type="similarity">
    <text evidence="3">Belongs to the metallo-dependent hydrolases superfamily. Adenosine and AMP deaminases family. ADGF subfamily.</text>
</comment>
<dbReference type="AlphaFoldDB" id="R7SG58"/>
<dbReference type="InterPro" id="IPR032466">
    <property type="entry name" value="Metal_Hydrolase"/>
</dbReference>
<dbReference type="GO" id="GO:0005615">
    <property type="term" value="C:extracellular space"/>
    <property type="evidence" value="ECO:0007669"/>
    <property type="project" value="InterPro"/>
</dbReference>
<dbReference type="GO" id="GO:0004000">
    <property type="term" value="F:adenosine deaminase activity"/>
    <property type="evidence" value="ECO:0007669"/>
    <property type="project" value="InterPro"/>
</dbReference>
<dbReference type="KEGG" id="cput:CONPUDRAFT_147682"/>
<keyword evidence="8" id="KW-0732">Signal</keyword>
<dbReference type="InterPro" id="IPR001365">
    <property type="entry name" value="A_deaminase_dom"/>
</dbReference>
<evidence type="ECO:0000256" key="2">
    <source>
        <dbReference type="ARBA" id="ARBA00004613"/>
    </source>
</evidence>
<dbReference type="PANTHER" id="PTHR11409:SF39">
    <property type="entry name" value="ADENOSINE DEAMINASE 2"/>
    <property type="match status" value="1"/>
</dbReference>
<dbReference type="OrthoDB" id="7202371at2759"/>
<keyword evidence="9 13" id="KW-0378">Hydrolase</keyword>
<comment type="subcellular location">
    <subcellularLocation>
        <location evidence="2">Secreted</location>
    </subcellularLocation>
</comment>
<dbReference type="RefSeq" id="XP_007775298.1">
    <property type="nucleotide sequence ID" value="XM_007777108.1"/>
</dbReference>
<keyword evidence="14" id="KW-1185">Reference proteome</keyword>
<comment type="cofactor">
    <cofactor evidence="1">
        <name>Zn(2+)</name>
        <dbReference type="ChEBI" id="CHEBI:29105"/>
    </cofactor>
</comment>
<dbReference type="EMBL" id="JH711591">
    <property type="protein sequence ID" value="EIW74707.1"/>
    <property type="molecule type" value="Genomic_DNA"/>
</dbReference>
<protein>
    <recommendedName>
        <fullName evidence="5">Adenosine deaminase</fullName>
        <ecNumber evidence="4">3.5.4.4</ecNumber>
    </recommendedName>
</protein>
<dbReference type="OMA" id="SMKQCIE"/>
<dbReference type="FunFam" id="3.20.20.140:FF:000017">
    <property type="entry name" value="Adenosine deaminase 2"/>
    <property type="match status" value="1"/>
</dbReference>
<dbReference type="InterPro" id="IPR006650">
    <property type="entry name" value="A/AMP_deam_AS"/>
</dbReference>
<comment type="catalytic activity">
    <reaction evidence="11">
        <text>adenosine + H2O + H(+) = inosine + NH4(+)</text>
        <dbReference type="Rhea" id="RHEA:24408"/>
        <dbReference type="ChEBI" id="CHEBI:15377"/>
        <dbReference type="ChEBI" id="CHEBI:15378"/>
        <dbReference type="ChEBI" id="CHEBI:16335"/>
        <dbReference type="ChEBI" id="CHEBI:17596"/>
        <dbReference type="ChEBI" id="CHEBI:28938"/>
        <dbReference type="EC" id="3.5.4.4"/>
    </reaction>
</comment>
<dbReference type="GO" id="GO:0006154">
    <property type="term" value="P:adenosine catabolic process"/>
    <property type="evidence" value="ECO:0007669"/>
    <property type="project" value="InterPro"/>
</dbReference>
<dbReference type="NCBIfam" id="TIGR01431">
    <property type="entry name" value="adm_rel"/>
    <property type="match status" value="1"/>
</dbReference>
<reference evidence="14" key="1">
    <citation type="journal article" date="2012" name="Science">
        <title>The Paleozoic origin of enzymatic lignin decomposition reconstructed from 31 fungal genomes.</title>
        <authorList>
            <person name="Floudas D."/>
            <person name="Binder M."/>
            <person name="Riley R."/>
            <person name="Barry K."/>
            <person name="Blanchette R.A."/>
            <person name="Henrissat B."/>
            <person name="Martinez A.T."/>
            <person name="Otillar R."/>
            <person name="Spatafora J.W."/>
            <person name="Yadav J.S."/>
            <person name="Aerts A."/>
            <person name="Benoit I."/>
            <person name="Boyd A."/>
            <person name="Carlson A."/>
            <person name="Copeland A."/>
            <person name="Coutinho P.M."/>
            <person name="de Vries R.P."/>
            <person name="Ferreira P."/>
            <person name="Findley K."/>
            <person name="Foster B."/>
            <person name="Gaskell J."/>
            <person name="Glotzer D."/>
            <person name="Gorecki P."/>
            <person name="Heitman J."/>
            <person name="Hesse C."/>
            <person name="Hori C."/>
            <person name="Igarashi K."/>
            <person name="Jurgens J.A."/>
            <person name="Kallen N."/>
            <person name="Kersten P."/>
            <person name="Kohler A."/>
            <person name="Kuees U."/>
            <person name="Kumar T.K.A."/>
            <person name="Kuo A."/>
            <person name="LaButti K."/>
            <person name="Larrondo L.F."/>
            <person name="Lindquist E."/>
            <person name="Ling A."/>
            <person name="Lombard V."/>
            <person name="Lucas S."/>
            <person name="Lundell T."/>
            <person name="Martin R."/>
            <person name="McLaughlin D.J."/>
            <person name="Morgenstern I."/>
            <person name="Morin E."/>
            <person name="Murat C."/>
            <person name="Nagy L.G."/>
            <person name="Nolan M."/>
            <person name="Ohm R.A."/>
            <person name="Patyshakuliyeva A."/>
            <person name="Rokas A."/>
            <person name="Ruiz-Duenas F.J."/>
            <person name="Sabat G."/>
            <person name="Salamov A."/>
            <person name="Samejima M."/>
            <person name="Schmutz J."/>
            <person name="Slot J.C."/>
            <person name="St John F."/>
            <person name="Stenlid J."/>
            <person name="Sun H."/>
            <person name="Sun S."/>
            <person name="Syed K."/>
            <person name="Tsang A."/>
            <person name="Wiebenga A."/>
            <person name="Young D."/>
            <person name="Pisabarro A."/>
            <person name="Eastwood D.C."/>
            <person name="Martin F."/>
            <person name="Cullen D."/>
            <person name="Grigoriev I.V."/>
            <person name="Hibbett D.S."/>
        </authorList>
    </citation>
    <scope>NUCLEOTIDE SEQUENCE [LARGE SCALE GENOMIC DNA]</scope>
    <source>
        <strain evidence="14">RWD-64-598 SS2</strain>
    </source>
</reference>
<dbReference type="Pfam" id="PF00962">
    <property type="entry name" value="A_deaminase"/>
    <property type="match status" value="1"/>
</dbReference>